<dbReference type="GO" id="GO:0006508">
    <property type="term" value="P:proteolysis"/>
    <property type="evidence" value="ECO:0007669"/>
    <property type="project" value="UniProtKB-KW"/>
</dbReference>
<dbReference type="InParanoid" id="A0A6C2YVU3"/>
<protein>
    <recommendedName>
        <fullName evidence="6">MPN domain-containing protein</fullName>
    </recommendedName>
</protein>
<dbReference type="InterPro" id="IPR037518">
    <property type="entry name" value="MPN"/>
</dbReference>
<organism evidence="7">
    <name type="scientific">Tuwongella immobilis</name>
    <dbReference type="NCBI Taxonomy" id="692036"/>
    <lineage>
        <taxon>Bacteria</taxon>
        <taxon>Pseudomonadati</taxon>
        <taxon>Planctomycetota</taxon>
        <taxon>Planctomycetia</taxon>
        <taxon>Gemmatales</taxon>
        <taxon>Gemmataceae</taxon>
        <taxon>Tuwongella</taxon>
    </lineage>
</organism>
<evidence type="ECO:0000313" key="7">
    <source>
        <dbReference type="EMBL" id="VIP05564.1"/>
    </source>
</evidence>
<dbReference type="Pfam" id="PF14464">
    <property type="entry name" value="Prok-JAB"/>
    <property type="match status" value="1"/>
</dbReference>
<gene>
    <name evidence="7" type="ORF">GMBLW1_36290</name>
</gene>
<dbReference type="InterPro" id="IPR051929">
    <property type="entry name" value="VirAsm_ModProt"/>
</dbReference>
<evidence type="ECO:0000256" key="5">
    <source>
        <dbReference type="ARBA" id="ARBA00023049"/>
    </source>
</evidence>
<keyword evidence="2" id="KW-0479">Metal-binding</keyword>
<accession>A0A6C2YVU3</accession>
<dbReference type="PANTHER" id="PTHR34858:SF1">
    <property type="entry name" value="CYSO-CYSTEINE PEPTIDASE"/>
    <property type="match status" value="1"/>
</dbReference>
<evidence type="ECO:0000256" key="4">
    <source>
        <dbReference type="ARBA" id="ARBA00022833"/>
    </source>
</evidence>
<dbReference type="EMBL" id="LR593887">
    <property type="protein sequence ID" value="VTS08484.1"/>
    <property type="molecule type" value="Genomic_DNA"/>
</dbReference>
<evidence type="ECO:0000313" key="8">
    <source>
        <dbReference type="Proteomes" id="UP000464378"/>
    </source>
</evidence>
<name>A0A6C2YVU3_9BACT</name>
<sequence length="189" mass="20882">MSREHHSPESFSERLAPASTPFRLQLPQSLFDELIAHAQREAPLECCGILAGEIIPPAPDSADRSDIAPDIRPPIGMVRSRYSLINEAASPIEFRSEAKSMFAATRLMNARNERILAIYHSHPTSLPIPSRKDRADRLSDEILTIIIGLTTHPPEIRAWWLTADTATPAILDILPDIAPQSTPQSLPAQ</sequence>
<dbReference type="PROSITE" id="PS50249">
    <property type="entry name" value="MPN"/>
    <property type="match status" value="1"/>
</dbReference>
<keyword evidence="3" id="KW-0378">Hydrolase</keyword>
<dbReference type="GO" id="GO:0008235">
    <property type="term" value="F:metalloexopeptidase activity"/>
    <property type="evidence" value="ECO:0007669"/>
    <property type="project" value="TreeGrafter"/>
</dbReference>
<dbReference type="SMART" id="SM00232">
    <property type="entry name" value="JAB_MPN"/>
    <property type="match status" value="1"/>
</dbReference>
<dbReference type="Gene3D" id="3.40.140.10">
    <property type="entry name" value="Cytidine Deaminase, domain 2"/>
    <property type="match status" value="1"/>
</dbReference>
<dbReference type="RefSeq" id="WP_162660644.1">
    <property type="nucleotide sequence ID" value="NZ_LR593887.1"/>
</dbReference>
<proteinExistence type="predicted"/>
<dbReference type="EMBL" id="LR586016">
    <property type="protein sequence ID" value="VIP05564.1"/>
    <property type="molecule type" value="Genomic_DNA"/>
</dbReference>
<reference evidence="7" key="1">
    <citation type="submission" date="2019-04" db="EMBL/GenBank/DDBJ databases">
        <authorList>
            <consortium name="Science for Life Laboratories"/>
        </authorList>
    </citation>
    <scope>NUCLEOTIDE SEQUENCE</scope>
    <source>
        <strain evidence="7">MBLW1</strain>
    </source>
</reference>
<dbReference type="KEGG" id="tim:GMBLW1_36290"/>
<feature type="domain" description="MPN" evidence="6">
    <location>
        <begin position="24"/>
        <end position="177"/>
    </location>
</feature>
<keyword evidence="5" id="KW-0482">Metalloprotease</keyword>
<dbReference type="CDD" id="cd08070">
    <property type="entry name" value="MPN_like"/>
    <property type="match status" value="1"/>
</dbReference>
<keyword evidence="8" id="KW-1185">Reference proteome</keyword>
<dbReference type="AlphaFoldDB" id="A0A6C2YVU3"/>
<dbReference type="InterPro" id="IPR028090">
    <property type="entry name" value="JAB_dom_prok"/>
</dbReference>
<keyword evidence="4" id="KW-0862">Zinc</keyword>
<dbReference type="GO" id="GO:0008270">
    <property type="term" value="F:zinc ion binding"/>
    <property type="evidence" value="ECO:0007669"/>
    <property type="project" value="TreeGrafter"/>
</dbReference>
<evidence type="ECO:0000259" key="6">
    <source>
        <dbReference type="PROSITE" id="PS50249"/>
    </source>
</evidence>
<evidence type="ECO:0000256" key="2">
    <source>
        <dbReference type="ARBA" id="ARBA00022723"/>
    </source>
</evidence>
<keyword evidence="1 7" id="KW-0645">Protease</keyword>
<dbReference type="PANTHER" id="PTHR34858">
    <property type="entry name" value="CYSO-CYSTEINE PEPTIDASE"/>
    <property type="match status" value="1"/>
</dbReference>
<dbReference type="Proteomes" id="UP000464378">
    <property type="component" value="Chromosome"/>
</dbReference>
<dbReference type="SUPFAM" id="SSF102712">
    <property type="entry name" value="JAB1/MPN domain"/>
    <property type="match status" value="1"/>
</dbReference>
<evidence type="ECO:0000256" key="1">
    <source>
        <dbReference type="ARBA" id="ARBA00022670"/>
    </source>
</evidence>
<dbReference type="InterPro" id="IPR000555">
    <property type="entry name" value="JAMM/MPN+_dom"/>
</dbReference>
<evidence type="ECO:0000256" key="3">
    <source>
        <dbReference type="ARBA" id="ARBA00022801"/>
    </source>
</evidence>